<organism evidence="2 3">
    <name type="scientific">Mycena albidolilacea</name>
    <dbReference type="NCBI Taxonomy" id="1033008"/>
    <lineage>
        <taxon>Eukaryota</taxon>
        <taxon>Fungi</taxon>
        <taxon>Dikarya</taxon>
        <taxon>Basidiomycota</taxon>
        <taxon>Agaricomycotina</taxon>
        <taxon>Agaricomycetes</taxon>
        <taxon>Agaricomycetidae</taxon>
        <taxon>Agaricales</taxon>
        <taxon>Marasmiineae</taxon>
        <taxon>Mycenaceae</taxon>
        <taxon>Mycena</taxon>
    </lineage>
</organism>
<dbReference type="Gene3D" id="3.30.40.10">
    <property type="entry name" value="Zinc/RING finger domain, C3HC4 (zinc finger)"/>
    <property type="match status" value="1"/>
</dbReference>
<sequence length="314" mass="33240">MSTMYQHSIPKHSTHESTLIASRPQLEVKRPIARHPYRSPPSKPTDSQSPVHSSRDKLTSKRDSECGICFEPATPPLLTPCCARLFCTAHIAGWVHGPAADGRCPGCGTHATSTDLTALLALAMGLPRAPPPSRAASPVPALSLSTTFHESESAFAPGSYAAYPASPCSDPADEHSQNEDESEDATDYSLPALLRARALQTRRHVPHPFTSVLGARAALTRVLRVATLAAVIPANTPLVVSVSGAASAVAAPRRSGSNWSQCPNQVELLAHHGYREQLVTSAPTNDPGSHPISSGGTTVTCATLPRRNGWSHRS</sequence>
<feature type="region of interest" description="Disordered" evidence="1">
    <location>
        <begin position="166"/>
        <end position="187"/>
    </location>
</feature>
<dbReference type="Proteomes" id="UP001218218">
    <property type="component" value="Unassembled WGS sequence"/>
</dbReference>
<dbReference type="SUPFAM" id="SSF57850">
    <property type="entry name" value="RING/U-box"/>
    <property type="match status" value="1"/>
</dbReference>
<evidence type="ECO:0000256" key="1">
    <source>
        <dbReference type="SAM" id="MobiDB-lite"/>
    </source>
</evidence>
<feature type="region of interest" description="Disordered" evidence="1">
    <location>
        <begin position="1"/>
        <end position="59"/>
    </location>
</feature>
<evidence type="ECO:0000313" key="3">
    <source>
        <dbReference type="Proteomes" id="UP001218218"/>
    </source>
</evidence>
<gene>
    <name evidence="2" type="ORF">DFH08DRAFT_1073348</name>
</gene>
<reference evidence="2" key="1">
    <citation type="submission" date="2023-03" db="EMBL/GenBank/DDBJ databases">
        <title>Massive genome expansion in bonnet fungi (Mycena s.s.) driven by repeated elements and novel gene families across ecological guilds.</title>
        <authorList>
            <consortium name="Lawrence Berkeley National Laboratory"/>
            <person name="Harder C.B."/>
            <person name="Miyauchi S."/>
            <person name="Viragh M."/>
            <person name="Kuo A."/>
            <person name="Thoen E."/>
            <person name="Andreopoulos B."/>
            <person name="Lu D."/>
            <person name="Skrede I."/>
            <person name="Drula E."/>
            <person name="Henrissat B."/>
            <person name="Morin E."/>
            <person name="Kohler A."/>
            <person name="Barry K."/>
            <person name="LaButti K."/>
            <person name="Morin E."/>
            <person name="Salamov A."/>
            <person name="Lipzen A."/>
            <person name="Mereny Z."/>
            <person name="Hegedus B."/>
            <person name="Baldrian P."/>
            <person name="Stursova M."/>
            <person name="Weitz H."/>
            <person name="Taylor A."/>
            <person name="Grigoriev I.V."/>
            <person name="Nagy L.G."/>
            <person name="Martin F."/>
            <person name="Kauserud H."/>
        </authorList>
    </citation>
    <scope>NUCLEOTIDE SEQUENCE</scope>
    <source>
        <strain evidence="2">CBHHK002</strain>
    </source>
</reference>
<dbReference type="InterPro" id="IPR013083">
    <property type="entry name" value="Znf_RING/FYVE/PHD"/>
</dbReference>
<keyword evidence="3" id="KW-1185">Reference proteome</keyword>
<accession>A0AAD7F4Q3</accession>
<proteinExistence type="predicted"/>
<name>A0AAD7F4Q3_9AGAR</name>
<feature type="region of interest" description="Disordered" evidence="1">
    <location>
        <begin position="282"/>
        <end position="314"/>
    </location>
</feature>
<dbReference type="EMBL" id="JARIHO010000003">
    <property type="protein sequence ID" value="KAJ7364779.1"/>
    <property type="molecule type" value="Genomic_DNA"/>
</dbReference>
<evidence type="ECO:0008006" key="4">
    <source>
        <dbReference type="Google" id="ProtNLM"/>
    </source>
</evidence>
<comment type="caution">
    <text evidence="2">The sequence shown here is derived from an EMBL/GenBank/DDBJ whole genome shotgun (WGS) entry which is preliminary data.</text>
</comment>
<evidence type="ECO:0000313" key="2">
    <source>
        <dbReference type="EMBL" id="KAJ7364779.1"/>
    </source>
</evidence>
<dbReference type="AlphaFoldDB" id="A0AAD7F4Q3"/>
<protein>
    <recommendedName>
        <fullName evidence="4">RING-type domain-containing protein</fullName>
    </recommendedName>
</protein>
<feature type="compositionally biased region" description="Polar residues" evidence="1">
    <location>
        <begin position="282"/>
        <end position="301"/>
    </location>
</feature>